<evidence type="ECO:0000256" key="1">
    <source>
        <dbReference type="ARBA" id="ARBA00004418"/>
    </source>
</evidence>
<dbReference type="InterPro" id="IPR006059">
    <property type="entry name" value="SBP"/>
</dbReference>
<dbReference type="Proteomes" id="UP000215377">
    <property type="component" value="Unassembled WGS sequence"/>
</dbReference>
<comment type="subcellular location">
    <subcellularLocation>
        <location evidence="1">Periplasm</location>
    </subcellularLocation>
</comment>
<dbReference type="PANTHER" id="PTHR43649:SF28">
    <property type="entry name" value="BINDING PROTEIN COMPONENT OF ABC SUGAR TRANSPORTER-RELATED"/>
    <property type="match status" value="1"/>
</dbReference>
<reference evidence="7 8" key="1">
    <citation type="submission" date="2013-04" db="EMBL/GenBank/DDBJ databases">
        <title>Oceanicola sp. 22II1-22F33 Genome Sequencing.</title>
        <authorList>
            <person name="Lai Q."/>
            <person name="Li G."/>
            <person name="Shao Z."/>
        </authorList>
    </citation>
    <scope>NUCLEOTIDE SEQUENCE [LARGE SCALE GENOMIC DNA]</scope>
    <source>
        <strain evidence="7 8">22II1-22F33</strain>
    </source>
</reference>
<keyword evidence="8" id="KW-1185">Reference proteome</keyword>
<evidence type="ECO:0000256" key="3">
    <source>
        <dbReference type="ARBA" id="ARBA00022448"/>
    </source>
</evidence>
<dbReference type="PANTHER" id="PTHR43649">
    <property type="entry name" value="ARABINOSE-BINDING PROTEIN-RELATED"/>
    <property type="match status" value="1"/>
</dbReference>
<evidence type="ECO:0000256" key="5">
    <source>
        <dbReference type="ARBA" id="ARBA00049629"/>
    </source>
</evidence>
<comment type="function">
    <text evidence="5">Part of a binding-protein-dependent transport system for a sugar.</text>
</comment>
<dbReference type="GO" id="GO:0055085">
    <property type="term" value="P:transmembrane transport"/>
    <property type="evidence" value="ECO:0007669"/>
    <property type="project" value="InterPro"/>
</dbReference>
<dbReference type="Pfam" id="PF01547">
    <property type="entry name" value="SBP_bac_1"/>
    <property type="match status" value="1"/>
</dbReference>
<dbReference type="Gene3D" id="3.40.190.10">
    <property type="entry name" value="Periplasmic binding protein-like II"/>
    <property type="match status" value="2"/>
</dbReference>
<dbReference type="InterPro" id="IPR006061">
    <property type="entry name" value="SBP_1_CS"/>
</dbReference>
<comment type="caution">
    <text evidence="7">The sequence shown here is derived from an EMBL/GenBank/DDBJ whole genome shotgun (WGS) entry which is preliminary data.</text>
</comment>
<proteinExistence type="inferred from homology"/>
<evidence type="ECO:0000256" key="6">
    <source>
        <dbReference type="ARBA" id="ARBA00049753"/>
    </source>
</evidence>
<protein>
    <recommendedName>
        <fullName evidence="6">Probable sugar-binding periplasmic protein</fullName>
    </recommendedName>
</protein>
<keyword evidence="3" id="KW-0813">Transport</keyword>
<organism evidence="7 8">
    <name type="scientific">Marinibacterium profundimaris</name>
    <dbReference type="NCBI Taxonomy" id="1679460"/>
    <lineage>
        <taxon>Bacteria</taxon>
        <taxon>Pseudomonadati</taxon>
        <taxon>Pseudomonadota</taxon>
        <taxon>Alphaproteobacteria</taxon>
        <taxon>Rhodobacterales</taxon>
        <taxon>Paracoccaceae</taxon>
        <taxon>Marinibacterium</taxon>
    </lineage>
</organism>
<dbReference type="SUPFAM" id="SSF53850">
    <property type="entry name" value="Periplasmic binding protein-like II"/>
    <property type="match status" value="1"/>
</dbReference>
<dbReference type="AlphaFoldDB" id="A0A225NLP8"/>
<name>A0A225NLP8_9RHOB</name>
<dbReference type="EMBL" id="AQQR01000003">
    <property type="protein sequence ID" value="OWU75105.1"/>
    <property type="molecule type" value="Genomic_DNA"/>
</dbReference>
<dbReference type="PROSITE" id="PS01037">
    <property type="entry name" value="SBP_BACTERIAL_1"/>
    <property type="match status" value="1"/>
</dbReference>
<gene>
    <name evidence="7" type="ORF">ATO3_10500</name>
</gene>
<evidence type="ECO:0000256" key="4">
    <source>
        <dbReference type="ARBA" id="ARBA00022729"/>
    </source>
</evidence>
<dbReference type="InterPro" id="IPR050490">
    <property type="entry name" value="Bact_solute-bd_prot1"/>
</dbReference>
<sequence>MALLAAAGPALAQDVAELTIESWRNDDLLIWRNEILPAFNDAHPDINVTFAPTVSTQYNASLNAKLDSGTAGDIITCRPFDLSLSMFQRGQLADLTDLEGMENFSDLAKVAWSTDDGGSTFCVPMASVLHGFIYNKDAFAELGLETPTTIDEFWAVADAIKEDGSYIPMTIGVADEWGTASMGYQNIGPTYYKGEEGRLAVIEGTEALTDDAWVDPYRVLARWADYLGPGYSAQSYADSQNMFTLGRAAMFPGGSWETAPFEGQGAFFEMGAFPPPRLSADEPCYVTDHPDIALGMNAATEHPEAVKTFLNWVASDEFAQLYATNLPGFFPLADAEVTVDNPLAQDFLAMRSECETTIRPFYQILSRGDQSLEELNKVVSAAVIAGSETPEGAAERMQSALADWYEPQQN</sequence>
<evidence type="ECO:0000256" key="2">
    <source>
        <dbReference type="ARBA" id="ARBA00008520"/>
    </source>
</evidence>
<evidence type="ECO:0000313" key="7">
    <source>
        <dbReference type="EMBL" id="OWU75105.1"/>
    </source>
</evidence>
<comment type="similarity">
    <text evidence="2">Belongs to the bacterial solute-binding protein 1 family.</text>
</comment>
<keyword evidence="4" id="KW-0732">Signal</keyword>
<evidence type="ECO:0000313" key="8">
    <source>
        <dbReference type="Proteomes" id="UP000215377"/>
    </source>
</evidence>
<dbReference type="GO" id="GO:0042597">
    <property type="term" value="C:periplasmic space"/>
    <property type="evidence" value="ECO:0007669"/>
    <property type="project" value="UniProtKB-SubCell"/>
</dbReference>
<accession>A0A225NLP8</accession>